<dbReference type="InterPro" id="IPR036875">
    <property type="entry name" value="Znf_CCHC_sf"/>
</dbReference>
<evidence type="ECO:0000313" key="3">
    <source>
        <dbReference type="EMBL" id="KAF3326724.1"/>
    </source>
</evidence>
<feature type="compositionally biased region" description="Polar residues" evidence="1">
    <location>
        <begin position="11"/>
        <end position="32"/>
    </location>
</feature>
<feature type="region of interest" description="Disordered" evidence="1">
    <location>
        <begin position="1"/>
        <end position="62"/>
    </location>
</feature>
<dbReference type="EMBL" id="SWLB01000018">
    <property type="protein sequence ID" value="KAF3326724.1"/>
    <property type="molecule type" value="Genomic_DNA"/>
</dbReference>
<dbReference type="GO" id="GO:0008270">
    <property type="term" value="F:zinc ion binding"/>
    <property type="evidence" value="ECO:0007669"/>
    <property type="project" value="InterPro"/>
</dbReference>
<accession>A0A833QP90</accession>
<feature type="domain" description="CCHC-type" evidence="2">
    <location>
        <begin position="115"/>
        <end position="131"/>
    </location>
</feature>
<dbReference type="InterPro" id="IPR001878">
    <property type="entry name" value="Znf_CCHC"/>
</dbReference>
<dbReference type="SMART" id="SM00343">
    <property type="entry name" value="ZnF_C2HC"/>
    <property type="match status" value="2"/>
</dbReference>
<protein>
    <recommendedName>
        <fullName evidence="2">CCHC-type domain-containing protein</fullName>
    </recommendedName>
</protein>
<dbReference type="Proteomes" id="UP000623129">
    <property type="component" value="Unassembled WGS sequence"/>
</dbReference>
<organism evidence="3 4">
    <name type="scientific">Carex littledalei</name>
    <dbReference type="NCBI Taxonomy" id="544730"/>
    <lineage>
        <taxon>Eukaryota</taxon>
        <taxon>Viridiplantae</taxon>
        <taxon>Streptophyta</taxon>
        <taxon>Embryophyta</taxon>
        <taxon>Tracheophyta</taxon>
        <taxon>Spermatophyta</taxon>
        <taxon>Magnoliopsida</taxon>
        <taxon>Liliopsida</taxon>
        <taxon>Poales</taxon>
        <taxon>Cyperaceae</taxon>
        <taxon>Cyperoideae</taxon>
        <taxon>Cariceae</taxon>
        <taxon>Carex</taxon>
        <taxon>Carex subgen. Euthyceras</taxon>
    </lineage>
</organism>
<comment type="caution">
    <text evidence="3">The sequence shown here is derived from an EMBL/GenBank/DDBJ whole genome shotgun (WGS) entry which is preliminary data.</text>
</comment>
<dbReference type="SUPFAM" id="SSF57756">
    <property type="entry name" value="Retrovirus zinc finger-like domains"/>
    <property type="match status" value="1"/>
</dbReference>
<dbReference type="AlphaFoldDB" id="A0A833QP90"/>
<reference evidence="3" key="1">
    <citation type="submission" date="2020-01" db="EMBL/GenBank/DDBJ databases">
        <title>Genome sequence of Kobresia littledalei, the first chromosome-level genome in the family Cyperaceae.</title>
        <authorList>
            <person name="Qu G."/>
        </authorList>
    </citation>
    <scope>NUCLEOTIDE SEQUENCE</scope>
    <source>
        <strain evidence="3">C.B.Clarke</strain>
        <tissue evidence="3">Leaf</tissue>
    </source>
</reference>
<evidence type="ECO:0000313" key="4">
    <source>
        <dbReference type="Proteomes" id="UP000623129"/>
    </source>
</evidence>
<evidence type="ECO:0000256" key="1">
    <source>
        <dbReference type="SAM" id="MobiDB-lite"/>
    </source>
</evidence>
<gene>
    <name evidence="3" type="ORF">FCM35_KLT08354</name>
</gene>
<sequence length="265" mass="30521">MAERQQHTTHNHQPLNEATNQHGPNMTQQAQGVKSIGVINEQPQRRQGRDGPPVLETHTAGEQEWIEVRRKRPHKPKVNPLASLHKCKEELLAQGRCFRCLEKGHRRFQCVGNLKCLKCKKIRHTAGKCTQLLQPHQEPTQRNINAHLPPAPTQLIKRHQNTKNTNPYKHPEGETQSEVVPQKKETRFVLVKSPTPQKKEERVQTPAMDPLANWETMRMTDPAYLQGNRVEELRVFLPPRRNLHPSTEFLERSAIVMTGPNENDL</sequence>
<feature type="domain" description="CCHC-type" evidence="2">
    <location>
        <begin position="96"/>
        <end position="112"/>
    </location>
</feature>
<dbReference type="OrthoDB" id="694475at2759"/>
<evidence type="ECO:0000259" key="2">
    <source>
        <dbReference type="SMART" id="SM00343"/>
    </source>
</evidence>
<proteinExistence type="predicted"/>
<keyword evidence="4" id="KW-1185">Reference proteome</keyword>
<dbReference type="GO" id="GO:0003676">
    <property type="term" value="F:nucleic acid binding"/>
    <property type="evidence" value="ECO:0007669"/>
    <property type="project" value="InterPro"/>
</dbReference>
<dbReference type="Gene3D" id="4.10.60.10">
    <property type="entry name" value="Zinc finger, CCHC-type"/>
    <property type="match status" value="1"/>
</dbReference>
<name>A0A833QP90_9POAL</name>